<feature type="compositionally biased region" description="Polar residues" evidence="1">
    <location>
        <begin position="108"/>
        <end position="121"/>
    </location>
</feature>
<proteinExistence type="predicted"/>
<feature type="region of interest" description="Disordered" evidence="1">
    <location>
        <begin position="99"/>
        <end position="121"/>
    </location>
</feature>
<evidence type="ECO:0000313" key="3">
    <source>
        <dbReference type="Proteomes" id="UP001341840"/>
    </source>
</evidence>
<organism evidence="2 3">
    <name type="scientific">Stylosanthes scabra</name>
    <dbReference type="NCBI Taxonomy" id="79078"/>
    <lineage>
        <taxon>Eukaryota</taxon>
        <taxon>Viridiplantae</taxon>
        <taxon>Streptophyta</taxon>
        <taxon>Embryophyta</taxon>
        <taxon>Tracheophyta</taxon>
        <taxon>Spermatophyta</taxon>
        <taxon>Magnoliopsida</taxon>
        <taxon>eudicotyledons</taxon>
        <taxon>Gunneridae</taxon>
        <taxon>Pentapetalae</taxon>
        <taxon>rosids</taxon>
        <taxon>fabids</taxon>
        <taxon>Fabales</taxon>
        <taxon>Fabaceae</taxon>
        <taxon>Papilionoideae</taxon>
        <taxon>50 kb inversion clade</taxon>
        <taxon>dalbergioids sensu lato</taxon>
        <taxon>Dalbergieae</taxon>
        <taxon>Pterocarpus clade</taxon>
        <taxon>Stylosanthes</taxon>
    </lineage>
</organism>
<dbReference type="EMBL" id="JASCZI010181961">
    <property type="protein sequence ID" value="MED6186564.1"/>
    <property type="molecule type" value="Genomic_DNA"/>
</dbReference>
<dbReference type="Proteomes" id="UP001341840">
    <property type="component" value="Unassembled WGS sequence"/>
</dbReference>
<reference evidence="2 3" key="1">
    <citation type="journal article" date="2023" name="Plants (Basel)">
        <title>Bridging the Gap: Combining Genomics and Transcriptomics Approaches to Understand Stylosanthes scabra, an Orphan Legume from the Brazilian Caatinga.</title>
        <authorList>
            <person name="Ferreira-Neto J.R.C."/>
            <person name="da Silva M.D."/>
            <person name="Binneck E."/>
            <person name="de Melo N.F."/>
            <person name="da Silva R.H."/>
            <person name="de Melo A.L.T.M."/>
            <person name="Pandolfi V."/>
            <person name="Bustamante F.O."/>
            <person name="Brasileiro-Vidal A.C."/>
            <person name="Benko-Iseppon A.M."/>
        </authorList>
    </citation>
    <scope>NUCLEOTIDE SEQUENCE [LARGE SCALE GENOMIC DNA]</scope>
    <source>
        <tissue evidence="2">Leaves</tissue>
    </source>
</reference>
<keyword evidence="3" id="KW-1185">Reference proteome</keyword>
<name>A0ABU6WMI5_9FABA</name>
<evidence type="ECO:0000256" key="1">
    <source>
        <dbReference type="SAM" id="MobiDB-lite"/>
    </source>
</evidence>
<comment type="caution">
    <text evidence="2">The sequence shown here is derived from an EMBL/GenBank/DDBJ whole genome shotgun (WGS) entry which is preliminary data.</text>
</comment>
<protein>
    <submittedName>
        <fullName evidence="2">Uncharacterized protein</fullName>
    </submittedName>
</protein>
<evidence type="ECO:0000313" key="2">
    <source>
        <dbReference type="EMBL" id="MED6186564.1"/>
    </source>
</evidence>
<gene>
    <name evidence="2" type="ORF">PIB30_067945</name>
</gene>
<sequence length="121" mass="12826">MSELDKNEVRCGSVLVESCAAPARLTRGARSASDLTLLLGALSGDELGCGGNGPLVGDVDGRQVGFGEDGAGSVAAHVLLFTRLLLTRRYDPFQSRSSLLSSSRRLNSQHSFHQRSPQSLL</sequence>
<accession>A0ABU6WMI5</accession>